<accession>A0A9N9Q8K5</accession>
<protein>
    <submittedName>
        <fullName evidence="2">Uncharacterized protein</fullName>
    </submittedName>
</protein>
<sequence>MEIFARNKLSQLLKDAEREIFFGIFNSMPELLEVLEGDRQVLFDLKNRIMNILQPNPRPNLEPGPRQGPFQTTSRAQTTNHMQEVVNVEDNESTEASNLEQKATQQLKNLITNYVQNNFKNVNETDRLLMKKININVNLKENKAKISSQDKMNFDAIEKICSEKSVNLLKQISDSEATVQYLCMTRNILDAFLQKNLSIGDEYCFPREENRKLGTGISTAEKIPTLEEMNVIIKKAEEHAKQCAVELGILCHDIETVIVSITGDGNCLFSHQNKHQQLRNDAVKYIDQNWNEFDSFVFVPGHILKNEYCRKMSQIGEYGTYLECVVVVVVVAVVVAVVVVVVKRIPKGARQCIAEELSFLLNKCCSNNKLNDWIALFIFPYAVLKVPLKPKSVENLTSAVKFNVRDWSQNKLLPLKSLINKYSNTKQAYKRKSKMEKTFGDSNFLAKKVEIRISEGDIKGAIRLSCSENTIAAKNEETLLNLQEKLPCPQFNQKEFPSVPKDSIFVGNV</sequence>
<gene>
    <name evidence="2" type="ORF">CEUTPL_LOCUS847</name>
</gene>
<dbReference type="SUPFAM" id="SSF54001">
    <property type="entry name" value="Cysteine proteinases"/>
    <property type="match status" value="1"/>
</dbReference>
<keyword evidence="1" id="KW-0812">Transmembrane</keyword>
<dbReference type="Proteomes" id="UP001152799">
    <property type="component" value="Chromosome 1"/>
</dbReference>
<dbReference type="EMBL" id="OU892277">
    <property type="protein sequence ID" value="CAG9760111.1"/>
    <property type="molecule type" value="Genomic_DNA"/>
</dbReference>
<dbReference type="AlphaFoldDB" id="A0A9N9Q8K5"/>
<dbReference type="InterPro" id="IPR038765">
    <property type="entry name" value="Papain-like_cys_pep_sf"/>
</dbReference>
<evidence type="ECO:0000256" key="1">
    <source>
        <dbReference type="SAM" id="Phobius"/>
    </source>
</evidence>
<dbReference type="OrthoDB" id="7485566at2759"/>
<proteinExistence type="predicted"/>
<keyword evidence="3" id="KW-1185">Reference proteome</keyword>
<name>A0A9N9Q8K5_9CUCU</name>
<evidence type="ECO:0000313" key="2">
    <source>
        <dbReference type="EMBL" id="CAG9760111.1"/>
    </source>
</evidence>
<feature type="transmembrane region" description="Helical" evidence="1">
    <location>
        <begin position="318"/>
        <end position="342"/>
    </location>
</feature>
<reference evidence="2" key="1">
    <citation type="submission" date="2022-01" db="EMBL/GenBank/DDBJ databases">
        <authorList>
            <person name="King R."/>
        </authorList>
    </citation>
    <scope>NUCLEOTIDE SEQUENCE</scope>
</reference>
<evidence type="ECO:0000313" key="3">
    <source>
        <dbReference type="Proteomes" id="UP001152799"/>
    </source>
</evidence>
<keyword evidence="1" id="KW-1133">Transmembrane helix</keyword>
<keyword evidence="1" id="KW-0472">Membrane</keyword>
<organism evidence="2 3">
    <name type="scientific">Ceutorhynchus assimilis</name>
    <name type="common">cabbage seed weevil</name>
    <dbReference type="NCBI Taxonomy" id="467358"/>
    <lineage>
        <taxon>Eukaryota</taxon>
        <taxon>Metazoa</taxon>
        <taxon>Ecdysozoa</taxon>
        <taxon>Arthropoda</taxon>
        <taxon>Hexapoda</taxon>
        <taxon>Insecta</taxon>
        <taxon>Pterygota</taxon>
        <taxon>Neoptera</taxon>
        <taxon>Endopterygota</taxon>
        <taxon>Coleoptera</taxon>
        <taxon>Polyphaga</taxon>
        <taxon>Cucujiformia</taxon>
        <taxon>Curculionidae</taxon>
        <taxon>Ceutorhynchinae</taxon>
        <taxon>Ceutorhynchus</taxon>
    </lineage>
</organism>
<dbReference type="Gene3D" id="3.90.70.80">
    <property type="match status" value="1"/>
</dbReference>